<accession>A0A0G7ZNT8</accession>
<evidence type="ECO:0000256" key="4">
    <source>
        <dbReference type="ARBA" id="ARBA00022723"/>
    </source>
</evidence>
<organism evidence="11">
    <name type="scientific">Picea glauca</name>
    <name type="common">White spruce</name>
    <name type="synonym">Pinus glauca</name>
    <dbReference type="NCBI Taxonomy" id="3330"/>
    <lineage>
        <taxon>Eukaryota</taxon>
        <taxon>Viridiplantae</taxon>
        <taxon>Streptophyta</taxon>
        <taxon>Embryophyta</taxon>
        <taxon>Tracheophyta</taxon>
        <taxon>Spermatophyta</taxon>
        <taxon>Pinopsida</taxon>
        <taxon>Pinidae</taxon>
        <taxon>Conifers I</taxon>
        <taxon>Pinales</taxon>
        <taxon>Pinaceae</taxon>
        <taxon>Picea</taxon>
    </lineage>
</organism>
<dbReference type="EMBL" id="GCHX01477773">
    <property type="protein sequence ID" value="JAI17613.1"/>
    <property type="molecule type" value="Transcribed_RNA"/>
</dbReference>
<dbReference type="GO" id="GO:0020037">
    <property type="term" value="F:heme binding"/>
    <property type="evidence" value="ECO:0007669"/>
    <property type="project" value="InterPro"/>
</dbReference>
<dbReference type="CDD" id="cd11043">
    <property type="entry name" value="CYP90-like"/>
    <property type="match status" value="1"/>
</dbReference>
<gene>
    <name evidence="11" type="primary">cytochrome P450 CYP90B30</name>
</gene>
<name>A0A0G7ZNT8_PICGL</name>
<keyword evidence="5 10" id="KW-1133">Transmembrane helix</keyword>
<keyword evidence="4 9" id="KW-0479">Metal-binding</keyword>
<proteinExistence type="inferred from homology"/>
<feature type="transmembrane region" description="Helical" evidence="10">
    <location>
        <begin position="12"/>
        <end position="29"/>
    </location>
</feature>
<evidence type="ECO:0000256" key="10">
    <source>
        <dbReference type="SAM" id="Phobius"/>
    </source>
</evidence>
<evidence type="ECO:0000256" key="6">
    <source>
        <dbReference type="ARBA" id="ARBA00023002"/>
    </source>
</evidence>
<dbReference type="GO" id="GO:0004497">
    <property type="term" value="F:monooxygenase activity"/>
    <property type="evidence" value="ECO:0007669"/>
    <property type="project" value="InterPro"/>
</dbReference>
<evidence type="ECO:0000313" key="11">
    <source>
        <dbReference type="EMBL" id="JAI17613.1"/>
    </source>
</evidence>
<dbReference type="GO" id="GO:0016020">
    <property type="term" value="C:membrane"/>
    <property type="evidence" value="ECO:0007669"/>
    <property type="project" value="UniProtKB-SubCell"/>
</dbReference>
<feature type="binding site" description="axial binding residue" evidence="9">
    <location>
        <position position="425"/>
    </location>
    <ligand>
        <name>heme</name>
        <dbReference type="ChEBI" id="CHEBI:30413"/>
    </ligand>
    <ligandPart>
        <name>Fe</name>
        <dbReference type="ChEBI" id="CHEBI:18248"/>
    </ligandPart>
</feature>
<keyword evidence="3 10" id="KW-0812">Transmembrane</keyword>
<sequence>MATVEQTQAPIFMIFSAVLALIFVLVKIGRSIPNRRMKLPPGTMGWPFLGETVSYLKPHLATSPGTFMEEHISRYGKVFKSHLFGHPTIVSVDPELNKFILQNEDRLFQCSYPSSIGGILGKWSMLVLVGDMHKDMRAIALNFMSNSKLKNSLLQDIETHALLTLNSWKENQAFSAQAEAKKYTFNLMAKQIMSCNPEDLETEYLMKEYFSFMKGVVSAPVNFPGTTYRKALKSRAAILQAVKNTMDERRKQPVMSWNPDLLSTVMEEGSLNTEQILDLVLNLLFAGHETSSIALALAIYFLAQSPESEKQLRWEHLDIRRTIEQRGTDSNLNWDDYKRMEFTQHVINETLRLGNVVRFVHRKALLNVQFKGYNIPAGWKVLPIFDAVHLDPDVYDNPLVFNPWRWQKIEGSTYFTPFGGGPRLCTGLELAKLEIAVFLHHLVLSYRWELAEPDLPLVFPFVEFEKGLPVRVQSIRQN</sequence>
<dbReference type="AlphaFoldDB" id="A0A0G7ZNT8"/>
<dbReference type="SUPFAM" id="SSF48264">
    <property type="entry name" value="Cytochrome P450"/>
    <property type="match status" value="1"/>
</dbReference>
<keyword evidence="7 9" id="KW-0408">Iron</keyword>
<evidence type="ECO:0000256" key="9">
    <source>
        <dbReference type="PIRSR" id="PIRSR602401-1"/>
    </source>
</evidence>
<dbReference type="GO" id="GO:0016125">
    <property type="term" value="P:sterol metabolic process"/>
    <property type="evidence" value="ECO:0007669"/>
    <property type="project" value="TreeGrafter"/>
</dbReference>
<dbReference type="InterPro" id="IPR002401">
    <property type="entry name" value="Cyt_P450_E_grp-I"/>
</dbReference>
<dbReference type="Pfam" id="PF00067">
    <property type="entry name" value="p450"/>
    <property type="match status" value="1"/>
</dbReference>
<keyword evidence="6" id="KW-0560">Oxidoreductase</keyword>
<dbReference type="InterPro" id="IPR001128">
    <property type="entry name" value="Cyt_P450"/>
</dbReference>
<evidence type="ECO:0000256" key="3">
    <source>
        <dbReference type="ARBA" id="ARBA00022692"/>
    </source>
</evidence>
<dbReference type="GO" id="GO:0016705">
    <property type="term" value="F:oxidoreductase activity, acting on paired donors, with incorporation or reduction of molecular oxygen"/>
    <property type="evidence" value="ECO:0007669"/>
    <property type="project" value="InterPro"/>
</dbReference>
<dbReference type="GO" id="GO:0016132">
    <property type="term" value="P:brassinosteroid biosynthetic process"/>
    <property type="evidence" value="ECO:0007669"/>
    <property type="project" value="TreeGrafter"/>
</dbReference>
<keyword evidence="8 10" id="KW-0472">Membrane</keyword>
<keyword evidence="9" id="KW-0349">Heme</keyword>
<evidence type="ECO:0000256" key="5">
    <source>
        <dbReference type="ARBA" id="ARBA00022989"/>
    </source>
</evidence>
<evidence type="ECO:0000256" key="8">
    <source>
        <dbReference type="ARBA" id="ARBA00023136"/>
    </source>
</evidence>
<reference evidence="11" key="1">
    <citation type="journal article" date="2015" name="Plant J.">
        <title>Improved white spruce (Picea glauca) genome assemblies and annotation of large gene families of conifer terpenoid and phenolic defense metabolism.</title>
        <authorList>
            <person name="Warren R.L."/>
            <person name="Keeling C.I."/>
            <person name="Yuen M.M."/>
            <person name="Raymond A."/>
            <person name="Taylor G.A."/>
            <person name="Vandervalk B.P."/>
            <person name="Mohamadi H."/>
            <person name="Paulino D."/>
            <person name="Chiu R."/>
            <person name="Jackman S.D."/>
            <person name="Robertson G."/>
            <person name="Yang C."/>
            <person name="Hoffmann M."/>
            <person name="Weigel D."/>
            <person name="Nelson D.R."/>
            <person name="Ritland C."/>
            <person name="Isabel N."/>
            <person name="Jaquish B."/>
            <person name="Yanchuk A."/>
            <person name="Bousquet J."/>
            <person name="Jones S.J."/>
            <person name="MacKay J."/>
            <person name="Birol I."/>
            <person name="Bohlmann J."/>
        </authorList>
    </citation>
    <scope>NUCLEOTIDE SEQUENCE</scope>
</reference>
<dbReference type="InterPro" id="IPR036396">
    <property type="entry name" value="Cyt_P450_sf"/>
</dbReference>
<evidence type="ECO:0000256" key="2">
    <source>
        <dbReference type="ARBA" id="ARBA00010617"/>
    </source>
</evidence>
<dbReference type="PRINTS" id="PR00463">
    <property type="entry name" value="EP450I"/>
</dbReference>
<comment type="subcellular location">
    <subcellularLocation>
        <location evidence="1">Membrane</location>
        <topology evidence="1">Single-pass membrane protein</topology>
    </subcellularLocation>
</comment>
<evidence type="ECO:0000256" key="7">
    <source>
        <dbReference type="ARBA" id="ARBA00023004"/>
    </source>
</evidence>
<dbReference type="PANTHER" id="PTHR24286">
    <property type="entry name" value="CYTOCHROME P450 26"/>
    <property type="match status" value="1"/>
</dbReference>
<comment type="cofactor">
    <cofactor evidence="9">
        <name>heme</name>
        <dbReference type="ChEBI" id="CHEBI:30413"/>
    </cofactor>
</comment>
<evidence type="ECO:0000256" key="1">
    <source>
        <dbReference type="ARBA" id="ARBA00004167"/>
    </source>
</evidence>
<dbReference type="GO" id="GO:0005506">
    <property type="term" value="F:iron ion binding"/>
    <property type="evidence" value="ECO:0007669"/>
    <property type="project" value="InterPro"/>
</dbReference>
<dbReference type="Gene3D" id="1.10.630.10">
    <property type="entry name" value="Cytochrome P450"/>
    <property type="match status" value="1"/>
</dbReference>
<protein>
    <submittedName>
        <fullName evidence="11">Cytochrome P450 CYP90B30</fullName>
    </submittedName>
</protein>
<dbReference type="PRINTS" id="PR00385">
    <property type="entry name" value="P450"/>
</dbReference>
<dbReference type="PANTHER" id="PTHR24286:SF194">
    <property type="entry name" value="STEROID (22S)-HYDROXYLASE"/>
    <property type="match status" value="1"/>
</dbReference>
<dbReference type="GO" id="GO:0010268">
    <property type="term" value="P:brassinosteroid homeostasis"/>
    <property type="evidence" value="ECO:0007669"/>
    <property type="project" value="TreeGrafter"/>
</dbReference>
<comment type="similarity">
    <text evidence="2">Belongs to the cytochrome P450 family.</text>
</comment>